<dbReference type="Proteomes" id="UP001518990">
    <property type="component" value="Unassembled WGS sequence"/>
</dbReference>
<evidence type="ECO:0000256" key="1">
    <source>
        <dbReference type="SAM" id="Phobius"/>
    </source>
</evidence>
<dbReference type="RefSeq" id="WP_207445978.1">
    <property type="nucleotide sequence ID" value="NZ_CP061091.1"/>
</dbReference>
<evidence type="ECO:0000313" key="3">
    <source>
        <dbReference type="Proteomes" id="UP001518990"/>
    </source>
</evidence>
<sequence length="75" mass="8749">MLKYLFLCGFFALSLYWIEPLIRGLRETVPQLAWLPDYDARIWENIGAVLLAGTVIAGIIFIIKLALYLWREVYD</sequence>
<protein>
    <submittedName>
        <fullName evidence="2">Uncharacterized protein</fullName>
    </submittedName>
</protein>
<evidence type="ECO:0000313" key="2">
    <source>
        <dbReference type="EMBL" id="MBO1074396.1"/>
    </source>
</evidence>
<accession>A0ABS3KAB8</accession>
<keyword evidence="1" id="KW-0472">Membrane</keyword>
<organism evidence="2 3">
    <name type="scientific">Roseomonas marmotae</name>
    <dbReference type="NCBI Taxonomy" id="2768161"/>
    <lineage>
        <taxon>Bacteria</taxon>
        <taxon>Pseudomonadati</taxon>
        <taxon>Pseudomonadota</taxon>
        <taxon>Alphaproteobacteria</taxon>
        <taxon>Acetobacterales</taxon>
        <taxon>Roseomonadaceae</taxon>
        <taxon>Roseomonas</taxon>
    </lineage>
</organism>
<keyword evidence="1" id="KW-1133">Transmembrane helix</keyword>
<keyword evidence="1" id="KW-0812">Transmembrane</keyword>
<reference evidence="2 3" key="1">
    <citation type="submission" date="2020-09" db="EMBL/GenBank/DDBJ databases">
        <title>Roseomonas.</title>
        <authorList>
            <person name="Zhu W."/>
        </authorList>
    </citation>
    <scope>NUCLEOTIDE SEQUENCE [LARGE SCALE GENOMIC DNA]</scope>
    <source>
        <strain evidence="2 3">1311</strain>
    </source>
</reference>
<proteinExistence type="predicted"/>
<gene>
    <name evidence="2" type="ORF">IAI60_07225</name>
</gene>
<feature type="transmembrane region" description="Helical" evidence="1">
    <location>
        <begin position="48"/>
        <end position="70"/>
    </location>
</feature>
<comment type="caution">
    <text evidence="2">The sequence shown here is derived from an EMBL/GenBank/DDBJ whole genome shotgun (WGS) entry which is preliminary data.</text>
</comment>
<name>A0ABS3KAB8_9PROT</name>
<keyword evidence="3" id="KW-1185">Reference proteome</keyword>
<dbReference type="EMBL" id="JACTNF010000005">
    <property type="protein sequence ID" value="MBO1074396.1"/>
    <property type="molecule type" value="Genomic_DNA"/>
</dbReference>